<dbReference type="PATRIC" id="fig|45073.5.peg.1256"/>
<keyword evidence="1" id="KW-0812">Transmembrane</keyword>
<dbReference type="InterPro" id="IPR036938">
    <property type="entry name" value="PAP2/HPO_sf"/>
</dbReference>
<feature type="transmembrane region" description="Helical" evidence="1">
    <location>
        <begin position="172"/>
        <end position="188"/>
    </location>
</feature>
<dbReference type="SUPFAM" id="SSF48317">
    <property type="entry name" value="Acid phosphatase/Vanadium-dependent haloperoxidase"/>
    <property type="match status" value="1"/>
</dbReference>
<dbReference type="EMBL" id="LNYS01000006">
    <property type="protein sequence ID" value="KTD52347.1"/>
    <property type="molecule type" value="Genomic_DNA"/>
</dbReference>
<reference evidence="3 4" key="1">
    <citation type="submission" date="2015-11" db="EMBL/GenBank/DDBJ databases">
        <title>Genomic analysis of 38 Legionella species identifies large and diverse effector repertoires.</title>
        <authorList>
            <person name="Burstein D."/>
            <person name="Amaro F."/>
            <person name="Zusman T."/>
            <person name="Lifshitz Z."/>
            <person name="Cohen O."/>
            <person name="Gilbert J.A."/>
            <person name="Pupko T."/>
            <person name="Shuman H.A."/>
            <person name="Segal G."/>
        </authorList>
    </citation>
    <scope>NUCLEOTIDE SEQUENCE [LARGE SCALE GENOMIC DNA]</scope>
    <source>
        <strain evidence="3 4">CDC#1442-AUS-E</strain>
    </source>
</reference>
<dbReference type="Proteomes" id="UP000054618">
    <property type="component" value="Unassembled WGS sequence"/>
</dbReference>
<keyword evidence="1" id="KW-1133">Transmembrane helix</keyword>
<evidence type="ECO:0000313" key="3">
    <source>
        <dbReference type="EMBL" id="KTD52347.1"/>
    </source>
</evidence>
<feature type="transmembrane region" description="Helical" evidence="1">
    <location>
        <begin position="94"/>
        <end position="114"/>
    </location>
</feature>
<accession>A0A0W0Y5S6</accession>
<feature type="domain" description="Phosphatidic acid phosphatase type 2/haloperoxidase" evidence="2">
    <location>
        <begin position="56"/>
        <end position="138"/>
    </location>
</feature>
<feature type="transmembrane region" description="Helical" evidence="1">
    <location>
        <begin position="120"/>
        <end position="136"/>
    </location>
</feature>
<comment type="caution">
    <text evidence="3">The sequence shown here is derived from an EMBL/GenBank/DDBJ whole genome shotgun (WGS) entry which is preliminary data.</text>
</comment>
<proteinExistence type="predicted"/>
<dbReference type="Gene3D" id="1.20.144.10">
    <property type="entry name" value="Phosphatidic acid phosphatase type 2/haloperoxidase"/>
    <property type="match status" value="1"/>
</dbReference>
<keyword evidence="1" id="KW-0472">Membrane</keyword>
<name>A0A0W0Y5S6_9GAMM</name>
<gene>
    <name evidence="3" type="ORF">Lqui_1191</name>
</gene>
<evidence type="ECO:0000313" key="4">
    <source>
        <dbReference type="Proteomes" id="UP000054618"/>
    </source>
</evidence>
<dbReference type="STRING" id="45073.Lqui_1191"/>
<feature type="transmembrane region" description="Helical" evidence="1">
    <location>
        <begin position="143"/>
        <end position="160"/>
    </location>
</feature>
<dbReference type="OrthoDB" id="5652648at2"/>
<feature type="transmembrane region" description="Helical" evidence="1">
    <location>
        <begin position="34"/>
        <end position="56"/>
    </location>
</feature>
<dbReference type="InterPro" id="IPR000326">
    <property type="entry name" value="PAP2/HPO"/>
</dbReference>
<dbReference type="RefSeq" id="WP_058507263.1">
    <property type="nucleotide sequence ID" value="NZ_CAAAIK010000003.1"/>
</dbReference>
<evidence type="ECO:0000259" key="2">
    <source>
        <dbReference type="Pfam" id="PF01569"/>
    </source>
</evidence>
<dbReference type="Pfam" id="PF01569">
    <property type="entry name" value="PAP2"/>
    <property type="match status" value="1"/>
</dbReference>
<keyword evidence="4" id="KW-1185">Reference proteome</keyword>
<sequence length="203" mass="23202">MLHDSLADIFLSFSQLNVLLIIALAGFFLISKPLFFQTACLTAFDIVVNVALKGTFKVPLVAWLGKGYAFPSGHMQLSTVFYLWLAWHTPRRPLKLLIAAILSAVGAGLMHYGYHNFYDILGGLLFGGILTTLYWYSSLKYAVYMPWILAISASLLMIYNKLQYDLIPNHCWFGYYCLLGFILAERVLSRDEHKQYWRLVVWG</sequence>
<feature type="transmembrane region" description="Helical" evidence="1">
    <location>
        <begin position="68"/>
        <end position="87"/>
    </location>
</feature>
<feature type="transmembrane region" description="Helical" evidence="1">
    <location>
        <begin position="6"/>
        <end position="27"/>
    </location>
</feature>
<protein>
    <submittedName>
        <fullName evidence="3">PAP2 superfamily protein</fullName>
    </submittedName>
</protein>
<evidence type="ECO:0000256" key="1">
    <source>
        <dbReference type="SAM" id="Phobius"/>
    </source>
</evidence>
<dbReference type="AlphaFoldDB" id="A0A0W0Y5S6"/>
<organism evidence="3 4">
    <name type="scientific">Legionella quinlivanii</name>
    <dbReference type="NCBI Taxonomy" id="45073"/>
    <lineage>
        <taxon>Bacteria</taxon>
        <taxon>Pseudomonadati</taxon>
        <taxon>Pseudomonadota</taxon>
        <taxon>Gammaproteobacteria</taxon>
        <taxon>Legionellales</taxon>
        <taxon>Legionellaceae</taxon>
        <taxon>Legionella</taxon>
    </lineage>
</organism>